<dbReference type="PANTHER" id="PTHR34475:SF1">
    <property type="entry name" value="CYTOSKELETON PROTEIN RODZ"/>
    <property type="match status" value="1"/>
</dbReference>
<dbReference type="InterPro" id="IPR010982">
    <property type="entry name" value="Lambda_DNA-bd_dom_sf"/>
</dbReference>
<keyword evidence="1" id="KW-0472">Membrane</keyword>
<evidence type="ECO:0000313" key="3">
    <source>
        <dbReference type="Proteomes" id="UP000230869"/>
    </source>
</evidence>
<evidence type="ECO:0008006" key="4">
    <source>
        <dbReference type="Google" id="ProtNLM"/>
    </source>
</evidence>
<dbReference type="Pfam" id="PF09136">
    <property type="entry name" value="Glucodextran_B"/>
    <property type="match status" value="1"/>
</dbReference>
<dbReference type="InterPro" id="IPR050400">
    <property type="entry name" value="Bact_Cytoskel_RodZ"/>
</dbReference>
<keyword evidence="1" id="KW-1133">Transmembrane helix</keyword>
<reference evidence="2 3" key="1">
    <citation type="submission" date="2017-09" db="EMBL/GenBank/DDBJ databases">
        <title>Depth-based differentiation of microbial function through sediment-hosted aquifers and enrichment of novel symbionts in the deep terrestrial subsurface.</title>
        <authorList>
            <person name="Probst A.J."/>
            <person name="Ladd B."/>
            <person name="Jarett J.K."/>
            <person name="Geller-Mcgrath D.E."/>
            <person name="Sieber C.M."/>
            <person name="Emerson J.B."/>
            <person name="Anantharaman K."/>
            <person name="Thomas B.C."/>
            <person name="Malmstrom R."/>
            <person name="Stieglmeier M."/>
            <person name="Klingl A."/>
            <person name="Woyke T."/>
            <person name="Ryan C.M."/>
            <person name="Banfield J.F."/>
        </authorList>
    </citation>
    <scope>NUCLEOTIDE SEQUENCE [LARGE SCALE GENOMIC DNA]</scope>
    <source>
        <strain evidence="2">CG11_big_fil_rev_8_21_14_0_20_39_10</strain>
    </source>
</reference>
<gene>
    <name evidence="2" type="ORF">COV49_04195</name>
</gene>
<dbReference type="Pfam" id="PF13413">
    <property type="entry name" value="HTH_25"/>
    <property type="match status" value="1"/>
</dbReference>
<comment type="caution">
    <text evidence="2">The sequence shown here is derived from an EMBL/GenBank/DDBJ whole genome shotgun (WGS) entry which is preliminary data.</text>
</comment>
<protein>
    <recommendedName>
        <fullName evidence="4">HTH cro/C1-type domain-containing protein</fullName>
    </recommendedName>
</protein>
<name>A0A2M6K8B8_9BACT</name>
<keyword evidence="1" id="KW-0812">Transmembrane</keyword>
<organism evidence="2 3">
    <name type="scientific">Candidatus Falkowbacteria bacterium CG11_big_fil_rev_8_21_14_0_20_39_10</name>
    <dbReference type="NCBI Taxonomy" id="1974570"/>
    <lineage>
        <taxon>Bacteria</taxon>
        <taxon>Candidatus Falkowiibacteriota</taxon>
    </lineage>
</organism>
<dbReference type="Gene3D" id="1.10.260.40">
    <property type="entry name" value="lambda repressor-like DNA-binding domains"/>
    <property type="match status" value="1"/>
</dbReference>
<dbReference type="Gene3D" id="2.60.40.10">
    <property type="entry name" value="Immunoglobulins"/>
    <property type="match status" value="1"/>
</dbReference>
<dbReference type="GO" id="GO:0003677">
    <property type="term" value="F:DNA binding"/>
    <property type="evidence" value="ECO:0007669"/>
    <property type="project" value="InterPro"/>
</dbReference>
<accession>A0A2M6K8B8</accession>
<dbReference type="PANTHER" id="PTHR34475">
    <property type="match status" value="1"/>
</dbReference>
<dbReference type="AlphaFoldDB" id="A0A2M6K8B8"/>
<dbReference type="EMBL" id="PCWW01000070">
    <property type="protein sequence ID" value="PIR12809.1"/>
    <property type="molecule type" value="Genomic_DNA"/>
</dbReference>
<proteinExistence type="predicted"/>
<evidence type="ECO:0000256" key="1">
    <source>
        <dbReference type="SAM" id="Phobius"/>
    </source>
</evidence>
<evidence type="ECO:0000313" key="2">
    <source>
        <dbReference type="EMBL" id="PIR12809.1"/>
    </source>
</evidence>
<dbReference type="Proteomes" id="UP000230869">
    <property type="component" value="Unassembled WGS sequence"/>
</dbReference>
<feature type="transmembrane region" description="Helical" evidence="1">
    <location>
        <begin position="157"/>
        <end position="178"/>
    </location>
</feature>
<dbReference type="InterPro" id="IPR013783">
    <property type="entry name" value="Ig-like_fold"/>
</dbReference>
<sequence>MIFSKFYRLYIHISSKIYKKFCPKFENFATKAIFVTISIYKMFKKSKILSEAENLAGELCRIRQDKGLKLEDISKKLNINVKYLRVIEAGEYSQLPAGVYGSSFLREYALFLGIKKELADKVVLQIKDQDSGQDKKNKNIFSQQVVAGRNLVIMPKIIKAVVLAAVVLTVLFYIGFYLKNIISFPVLEIIQPADNQTITKTQVDVIGLTESEAQVTVNGEQVLSDEKGMFVKKIDLKKGVNIIIIVAKKKYGPEKIIKKQVLVDGD</sequence>